<feature type="region of interest" description="Disordered" evidence="1">
    <location>
        <begin position="37"/>
        <end position="57"/>
    </location>
</feature>
<name>A0A1G4BB54_9PEZI</name>
<gene>
    <name evidence="3" type="ORF">CORC01_06167</name>
</gene>
<evidence type="ECO:0000313" key="3">
    <source>
        <dbReference type="EMBL" id="OHE98546.1"/>
    </source>
</evidence>
<protein>
    <recommendedName>
        <fullName evidence="5">Secreted protein</fullName>
    </recommendedName>
</protein>
<dbReference type="EMBL" id="MJBS01000045">
    <property type="protein sequence ID" value="OHE98546.1"/>
    <property type="molecule type" value="Genomic_DNA"/>
</dbReference>
<reference evidence="3 4" key="1">
    <citation type="submission" date="2016-09" db="EMBL/GenBank/DDBJ databases">
        <authorList>
            <person name="Capua I."/>
            <person name="De Benedictis P."/>
            <person name="Joannis T."/>
            <person name="Lombin L.H."/>
            <person name="Cattoli G."/>
        </authorList>
    </citation>
    <scope>NUCLEOTIDE SEQUENCE [LARGE SCALE GENOMIC DNA]</scope>
    <source>
        <strain evidence="3 4">IMI 309357</strain>
    </source>
</reference>
<sequence length="252" mass="28967">MWSQSRSSVLTCFFALRTGAFMHKSIDSMYPSMPWSDHPPVRPSTTHDDGRSGRRKRTDWTCPSVIRYPPGDEANPHEDGWMCSFQAPGLPLLLHWLRLRVCDDPTPPHVKICTWSQVPYLLARPFLLPASRYFVCTRQNAPFLLHGGWTTSIAHGRNKPRGARTAPNGGIRRRESVRNIFHWQGPRLRPLQCGFHLLQGCRSQRPMYRTLWPLKGTWLPLGDWKVPTWRASVQPARFLSIQQLAGCQYSTL</sequence>
<dbReference type="AlphaFoldDB" id="A0A1G4BB54"/>
<evidence type="ECO:0000256" key="1">
    <source>
        <dbReference type="SAM" id="MobiDB-lite"/>
    </source>
</evidence>
<dbReference type="Proteomes" id="UP000176998">
    <property type="component" value="Unassembled WGS sequence"/>
</dbReference>
<dbReference type="RefSeq" id="XP_022475695.1">
    <property type="nucleotide sequence ID" value="XM_022617809.1"/>
</dbReference>
<accession>A0A1G4BB54</accession>
<comment type="caution">
    <text evidence="3">The sequence shown here is derived from an EMBL/GenBank/DDBJ whole genome shotgun (WGS) entry which is preliminary data.</text>
</comment>
<dbReference type="OrthoDB" id="10563915at2759"/>
<evidence type="ECO:0000256" key="2">
    <source>
        <dbReference type="SAM" id="SignalP"/>
    </source>
</evidence>
<organism evidence="3 4">
    <name type="scientific">Colletotrichum orchidophilum</name>
    <dbReference type="NCBI Taxonomy" id="1209926"/>
    <lineage>
        <taxon>Eukaryota</taxon>
        <taxon>Fungi</taxon>
        <taxon>Dikarya</taxon>
        <taxon>Ascomycota</taxon>
        <taxon>Pezizomycotina</taxon>
        <taxon>Sordariomycetes</taxon>
        <taxon>Hypocreomycetidae</taxon>
        <taxon>Glomerellales</taxon>
        <taxon>Glomerellaceae</taxon>
        <taxon>Colletotrichum</taxon>
    </lineage>
</organism>
<feature type="signal peptide" evidence="2">
    <location>
        <begin position="1"/>
        <end position="20"/>
    </location>
</feature>
<keyword evidence="2" id="KW-0732">Signal</keyword>
<evidence type="ECO:0000313" key="4">
    <source>
        <dbReference type="Proteomes" id="UP000176998"/>
    </source>
</evidence>
<dbReference type="GeneID" id="34559319"/>
<proteinExistence type="predicted"/>
<evidence type="ECO:0008006" key="5">
    <source>
        <dbReference type="Google" id="ProtNLM"/>
    </source>
</evidence>
<keyword evidence="4" id="KW-1185">Reference proteome</keyword>
<feature type="chain" id="PRO_5009602688" description="Secreted protein" evidence="2">
    <location>
        <begin position="21"/>
        <end position="252"/>
    </location>
</feature>